<keyword evidence="2" id="KW-0812">Transmembrane</keyword>
<feature type="transmembrane region" description="Helical" evidence="2">
    <location>
        <begin position="188"/>
        <end position="209"/>
    </location>
</feature>
<dbReference type="GeneTree" id="ENSGT00940000157622"/>
<dbReference type="SUPFAM" id="SSF103473">
    <property type="entry name" value="MFS general substrate transporter"/>
    <property type="match status" value="1"/>
</dbReference>
<gene>
    <name evidence="4 5 6" type="primary">LOC115013707</name>
</gene>
<reference evidence="4 5" key="1">
    <citation type="submission" date="2025-04" db="UniProtKB">
        <authorList>
            <consortium name="RefSeq"/>
        </authorList>
    </citation>
    <scope>IDENTIFICATION</scope>
</reference>
<feature type="transmembrane region" description="Helical" evidence="2">
    <location>
        <begin position="435"/>
        <end position="454"/>
    </location>
</feature>
<feature type="transmembrane region" description="Helical" evidence="2">
    <location>
        <begin position="466"/>
        <end position="490"/>
    </location>
</feature>
<protein>
    <submittedName>
        <fullName evidence="4 5">Solute carrier family 43 member 3-like isoform X1</fullName>
    </submittedName>
</protein>
<feature type="transmembrane region" description="Helical" evidence="2">
    <location>
        <begin position="374"/>
        <end position="399"/>
    </location>
</feature>
<feature type="transmembrane region" description="Helical" evidence="2">
    <location>
        <begin position="12"/>
        <end position="35"/>
    </location>
</feature>
<keyword evidence="2" id="KW-0472">Membrane</keyword>
<dbReference type="InterPro" id="IPR036259">
    <property type="entry name" value="MFS_trans_sf"/>
</dbReference>
<organism evidence="3 5">
    <name type="scientific">Cottoperca gobio</name>
    <name type="common">Frogmouth</name>
    <name type="synonym">Aphritis gobio</name>
    <dbReference type="NCBI Taxonomy" id="56716"/>
    <lineage>
        <taxon>Eukaryota</taxon>
        <taxon>Metazoa</taxon>
        <taxon>Chordata</taxon>
        <taxon>Craniata</taxon>
        <taxon>Vertebrata</taxon>
        <taxon>Euteleostomi</taxon>
        <taxon>Actinopterygii</taxon>
        <taxon>Neopterygii</taxon>
        <taxon>Teleostei</taxon>
        <taxon>Neoteleostei</taxon>
        <taxon>Acanthomorphata</taxon>
        <taxon>Eupercaria</taxon>
        <taxon>Perciformes</taxon>
        <taxon>Notothenioidei</taxon>
        <taxon>Bovichtidae</taxon>
        <taxon>Cottoperca</taxon>
    </lineage>
</organism>
<name>A0A6J2QEF3_COTGO</name>
<dbReference type="KEGG" id="cgob:115013707"/>
<keyword evidence="3" id="KW-1185">Reference proteome</keyword>
<feature type="transmembrane region" description="Helical" evidence="2">
    <location>
        <begin position="405"/>
        <end position="428"/>
    </location>
</feature>
<dbReference type="RefSeq" id="XP_029296036.1">
    <property type="nucleotide sequence ID" value="XM_029440176.1"/>
</dbReference>
<evidence type="ECO:0000256" key="2">
    <source>
        <dbReference type="SAM" id="Phobius"/>
    </source>
</evidence>
<dbReference type="InterPro" id="IPR027197">
    <property type="entry name" value="SLC43A3"/>
</dbReference>
<feature type="transmembrane region" description="Helical" evidence="2">
    <location>
        <begin position="287"/>
        <end position="310"/>
    </location>
</feature>
<dbReference type="GO" id="GO:0005737">
    <property type="term" value="C:cytoplasm"/>
    <property type="evidence" value="ECO:0007669"/>
    <property type="project" value="Ensembl"/>
</dbReference>
<feature type="transmembrane region" description="Helical" evidence="2">
    <location>
        <begin position="162"/>
        <end position="182"/>
    </location>
</feature>
<dbReference type="PANTHER" id="PTHR20765:SF1">
    <property type="entry name" value="EQUILIBRATIVE NUCLEOBASE TRANSPORTER 1"/>
    <property type="match status" value="1"/>
</dbReference>
<keyword evidence="2" id="KW-1133">Transmembrane helix</keyword>
<feature type="transmembrane region" description="Helical" evidence="2">
    <location>
        <begin position="73"/>
        <end position="95"/>
    </location>
</feature>
<evidence type="ECO:0000313" key="5">
    <source>
        <dbReference type="RefSeq" id="XP_029296041.1"/>
    </source>
</evidence>
<dbReference type="GO" id="GO:0022857">
    <property type="term" value="F:transmembrane transporter activity"/>
    <property type="evidence" value="ECO:0007669"/>
    <property type="project" value="InterPro"/>
</dbReference>
<evidence type="ECO:0000313" key="4">
    <source>
        <dbReference type="RefSeq" id="XP_029296036.1"/>
    </source>
</evidence>
<feature type="transmembrane region" description="Helical" evidence="2">
    <location>
        <begin position="127"/>
        <end position="150"/>
    </location>
</feature>
<evidence type="ECO:0000313" key="6">
    <source>
        <dbReference type="RefSeq" id="XP_029296049.1"/>
    </source>
</evidence>
<proteinExistence type="predicted"/>
<feature type="transmembrane region" description="Helical" evidence="2">
    <location>
        <begin position="330"/>
        <end position="353"/>
    </location>
</feature>
<sequence length="511" mass="57522">MFKCQGGRVKLHYCLTVLSGLVESLFFTGVVFGWASLVFVLKVDGYFAGYCTNVTREEDNAVYIDCSGQDEHFSWIMSVASISNTIIRFPIGYIFDRCGTAVARLIALSLYTTGTLLITLSNTETSVLLYPAIACLGIAGSTLYITNVQVGNLFNCYRSTIITIYNGAYDSSAVVFLIIKLLHEKGVSLYACFLFLTLCSIILLLRTFFLMPRGHIPYPLPETYTYGVSCPGRRRGKRGKEENNEEEIKELDVKRNKKNKTAEASALHLLKPPHEPKQEEASFRSCVLSWLFLWHLVWVVITLLCQFLFLSNVNSMLTRLSNNDQTLVSHYTNAFALTQLCGVLIAPINGLILDRHKRRPLTQGKTKREEDLHSTPLALFLSSLQCFFFCVCFTCPVLPLQYLTFILQVVNSSFFYGGHQAFLCIAFPMCHFGKLSGMVMTLSTLVLLLQFPIQHVIQHQLHGDPLYINVGVTLVSLLTFIHPVHVSLYCKKLAKQRKTEQEGNDQESAKC</sequence>
<dbReference type="Proteomes" id="UP000504630">
    <property type="component" value="Chromosome 1"/>
</dbReference>
<dbReference type="GO" id="GO:0005634">
    <property type="term" value="C:nucleus"/>
    <property type="evidence" value="ECO:0007669"/>
    <property type="project" value="Ensembl"/>
</dbReference>
<dbReference type="GeneID" id="115013707"/>
<dbReference type="GO" id="GO:0016020">
    <property type="term" value="C:membrane"/>
    <property type="evidence" value="ECO:0007669"/>
    <property type="project" value="UniProtKB-SubCell"/>
</dbReference>
<dbReference type="RefSeq" id="XP_029296041.1">
    <property type="nucleotide sequence ID" value="XM_029440181.1"/>
</dbReference>
<evidence type="ECO:0000256" key="1">
    <source>
        <dbReference type="ARBA" id="ARBA00004141"/>
    </source>
</evidence>
<dbReference type="PANTHER" id="PTHR20765">
    <property type="entry name" value="SOLUTE CARRIER FAMILY 43 MEMBER 3-RELATED"/>
    <property type="match status" value="1"/>
</dbReference>
<dbReference type="InterPro" id="IPR011701">
    <property type="entry name" value="MFS"/>
</dbReference>
<dbReference type="Pfam" id="PF07690">
    <property type="entry name" value="MFS_1"/>
    <property type="match status" value="1"/>
</dbReference>
<dbReference type="Gene3D" id="1.20.1250.20">
    <property type="entry name" value="MFS general substrate transporter like domains"/>
    <property type="match status" value="1"/>
</dbReference>
<evidence type="ECO:0000313" key="3">
    <source>
        <dbReference type="Proteomes" id="UP000504630"/>
    </source>
</evidence>
<accession>A0A6J2QEF3</accession>
<feature type="transmembrane region" description="Helical" evidence="2">
    <location>
        <begin position="102"/>
        <end position="121"/>
    </location>
</feature>
<comment type="subcellular location">
    <subcellularLocation>
        <location evidence="1">Membrane</location>
        <topology evidence="1">Multi-pass membrane protein</topology>
    </subcellularLocation>
</comment>
<dbReference type="OrthoDB" id="330047at2759"/>
<dbReference type="AlphaFoldDB" id="A0A6J2QEF3"/>
<dbReference type="RefSeq" id="XP_029296049.1">
    <property type="nucleotide sequence ID" value="XM_029440189.1"/>
</dbReference>